<proteinExistence type="predicted"/>
<evidence type="ECO:0000313" key="2">
    <source>
        <dbReference type="Proteomes" id="UP000194136"/>
    </source>
</evidence>
<accession>A0AA34TMF4</accession>
<keyword evidence="2" id="KW-1185">Reference proteome</keyword>
<dbReference type="Proteomes" id="UP000194136">
    <property type="component" value="Chromosome 1"/>
</dbReference>
<protein>
    <submittedName>
        <fullName evidence="1">Uncharacterized protein</fullName>
    </submittedName>
</protein>
<name>A0AA34TMF4_9VIBR</name>
<gene>
    <name evidence="1" type="ORF">K08M4_08170</name>
</gene>
<dbReference type="AlphaFoldDB" id="A0AA34TMF4"/>
<sequence length="74" mass="8870">MCSKNTLSIIRVTQGREKNSHQRAQIGMLLIQRVMLFFVKQMSKIEVLRIQKIKIEDWQENKNVEVERKKPLFL</sequence>
<dbReference type="EMBL" id="CP017916">
    <property type="protein sequence ID" value="ARP37580.1"/>
    <property type="molecule type" value="Genomic_DNA"/>
</dbReference>
<organism evidence="1 2">
    <name type="scientific">Vibrio syngnathi</name>
    <dbReference type="NCBI Taxonomy" id="3034029"/>
    <lineage>
        <taxon>Bacteria</taxon>
        <taxon>Pseudomonadati</taxon>
        <taxon>Pseudomonadota</taxon>
        <taxon>Gammaproteobacteria</taxon>
        <taxon>Vibrionales</taxon>
        <taxon>Vibrionaceae</taxon>
        <taxon>Vibrio</taxon>
    </lineage>
</organism>
<evidence type="ECO:0000313" key="1">
    <source>
        <dbReference type="EMBL" id="ARP37580.1"/>
    </source>
</evidence>
<reference evidence="1 2" key="1">
    <citation type="submission" date="2016-10" db="EMBL/GenBank/DDBJ databases">
        <title>The High Quality Genome of Vibrio splendidus K08M4.</title>
        <authorList>
            <person name="Wendling C."/>
            <person name="Chibani C.M."/>
            <person name="Hertel R."/>
            <person name="Sproer C."/>
            <person name="Bunk B."/>
            <person name="Overmann J."/>
            <person name="Roth O."/>
            <person name="Liesegang H."/>
        </authorList>
    </citation>
    <scope>NUCLEOTIDE SEQUENCE [LARGE SCALE GENOMIC DNA]</scope>
    <source>
        <strain evidence="1 2">K08M4</strain>
    </source>
</reference>
<dbReference type="KEGG" id="vsy:K08M4_08170"/>